<evidence type="ECO:0000256" key="2">
    <source>
        <dbReference type="ARBA" id="ARBA00010566"/>
    </source>
</evidence>
<dbReference type="Proteomes" id="UP001597068">
    <property type="component" value="Unassembled WGS sequence"/>
</dbReference>
<evidence type="ECO:0000256" key="4">
    <source>
        <dbReference type="ARBA" id="ARBA00022679"/>
    </source>
</evidence>
<keyword evidence="7" id="KW-1185">Reference proteome</keyword>
<dbReference type="InterPro" id="IPR016143">
    <property type="entry name" value="Citrate_synth-like_sm_a-sub"/>
</dbReference>
<accession>A0ABW3G355</accession>
<dbReference type="InterPro" id="IPR009061">
    <property type="entry name" value="DNA-bd_dom_put_sf"/>
</dbReference>
<keyword evidence="4" id="KW-0808">Transferase</keyword>
<evidence type="ECO:0000256" key="1">
    <source>
        <dbReference type="ARBA" id="ARBA00005163"/>
    </source>
</evidence>
<proteinExistence type="inferred from homology"/>
<comment type="caution">
    <text evidence="6">The sequence shown here is derived from an EMBL/GenBank/DDBJ whole genome shotgun (WGS) entry which is preliminary data.</text>
</comment>
<dbReference type="Pfam" id="PF00285">
    <property type="entry name" value="Citrate_synt"/>
    <property type="match status" value="1"/>
</dbReference>
<dbReference type="SUPFAM" id="SSF48256">
    <property type="entry name" value="Citrate synthase"/>
    <property type="match status" value="1"/>
</dbReference>
<comment type="pathway">
    <text evidence="1">Carbohydrate metabolism; tricarboxylic acid cycle.</text>
</comment>
<gene>
    <name evidence="6" type="ORF">ACFQ04_02525</name>
</gene>
<evidence type="ECO:0000259" key="5">
    <source>
        <dbReference type="Pfam" id="PF12728"/>
    </source>
</evidence>
<dbReference type="EC" id="2.3.3.16" evidence="3"/>
<name>A0ABW3G355_9NOCA</name>
<protein>
    <recommendedName>
        <fullName evidence="3">citrate synthase (unknown stereospecificity)</fullName>
        <ecNumber evidence="3">2.3.3.16</ecNumber>
    </recommendedName>
</protein>
<dbReference type="Pfam" id="PF12728">
    <property type="entry name" value="HTH_17"/>
    <property type="match status" value="1"/>
</dbReference>
<evidence type="ECO:0000313" key="7">
    <source>
        <dbReference type="Proteomes" id="UP001597068"/>
    </source>
</evidence>
<dbReference type="Gene3D" id="1.10.580.10">
    <property type="entry name" value="Citrate Synthase, domain 1"/>
    <property type="match status" value="1"/>
</dbReference>
<dbReference type="PANTHER" id="PTHR11739">
    <property type="entry name" value="CITRATE SYNTHASE"/>
    <property type="match status" value="1"/>
</dbReference>
<dbReference type="PANTHER" id="PTHR11739:SF4">
    <property type="entry name" value="CITRATE SYNTHASE, PEROXISOMAL"/>
    <property type="match status" value="1"/>
</dbReference>
<feature type="domain" description="Helix-turn-helix" evidence="5">
    <location>
        <begin position="20"/>
        <end position="70"/>
    </location>
</feature>
<dbReference type="SUPFAM" id="SSF46955">
    <property type="entry name" value="Putative DNA-binding domain"/>
    <property type="match status" value="1"/>
</dbReference>
<dbReference type="PRINTS" id="PR00143">
    <property type="entry name" value="CITRTSNTHASE"/>
</dbReference>
<comment type="similarity">
    <text evidence="2">Belongs to the citrate synthase family.</text>
</comment>
<dbReference type="InterPro" id="IPR041657">
    <property type="entry name" value="HTH_17"/>
</dbReference>
<dbReference type="Gene3D" id="1.10.230.10">
    <property type="entry name" value="Cytochrome P450-Terp, domain 2"/>
    <property type="match status" value="1"/>
</dbReference>
<reference evidence="7" key="1">
    <citation type="journal article" date="2019" name="Int. J. Syst. Evol. Microbiol.">
        <title>The Global Catalogue of Microorganisms (GCM) 10K type strain sequencing project: providing services to taxonomists for standard genome sequencing and annotation.</title>
        <authorList>
            <consortium name="The Broad Institute Genomics Platform"/>
            <consortium name="The Broad Institute Genome Sequencing Center for Infectious Disease"/>
            <person name="Wu L."/>
            <person name="Ma J."/>
        </authorList>
    </citation>
    <scope>NUCLEOTIDE SEQUENCE [LARGE SCALE GENOMIC DNA]</scope>
    <source>
        <strain evidence="7">CCUG 50873</strain>
    </source>
</reference>
<dbReference type="InterPro" id="IPR002020">
    <property type="entry name" value="Citrate_synthase"/>
</dbReference>
<evidence type="ECO:0000313" key="6">
    <source>
        <dbReference type="EMBL" id="MFD0924604.1"/>
    </source>
</evidence>
<dbReference type="RefSeq" id="WP_253647376.1">
    <property type="nucleotide sequence ID" value="NZ_BAAAMO010000002.1"/>
</dbReference>
<dbReference type="InterPro" id="IPR036969">
    <property type="entry name" value="Citrate_synthase_sf"/>
</dbReference>
<dbReference type="InterPro" id="IPR016142">
    <property type="entry name" value="Citrate_synth-like_lrg_a-sub"/>
</dbReference>
<evidence type="ECO:0000256" key="3">
    <source>
        <dbReference type="ARBA" id="ARBA00012972"/>
    </source>
</evidence>
<sequence length="398" mass="42582">MTRRHTRRWPEALHLDGRAYLTTAQTARVLGVRPATLYAYVSRGLLTSVRIEGMRGTLYAVAEVEAFARRTERRPPAGIVERIRTELTLIEDDELWYRGRRASDLAWDRDVTDVAALLWDTPWPAVRPSPVTVPAGRRGLDVIRLVVDELGARDPDRQGTSTEERVWAAARIIESAVESMPLVGPAAARDAALARRLWPRLSPMAATPKRVALLNAALVLLADHDLSAGAVAARVAASSRGGVHAVVSAGLGAFDGPLHGGATAAAQQFVAETVECGSDAATVLSTRDGLPGCGHVVYRTRDPRAEALFGALESEGMPAGLSVAVGAIRAEASARSSPATSDLALAAIALRYRMVPDAATTVFALARIVGWVAHALEEYCEAPLRFRPEGVYVGIRPT</sequence>
<organism evidence="6 7">
    <name type="scientific">Williamsia deligens</name>
    <dbReference type="NCBI Taxonomy" id="321325"/>
    <lineage>
        <taxon>Bacteria</taxon>
        <taxon>Bacillati</taxon>
        <taxon>Actinomycetota</taxon>
        <taxon>Actinomycetes</taxon>
        <taxon>Mycobacteriales</taxon>
        <taxon>Nocardiaceae</taxon>
        <taxon>Williamsia</taxon>
    </lineage>
</organism>
<dbReference type="EMBL" id="JBHTIL010000001">
    <property type="protein sequence ID" value="MFD0924604.1"/>
    <property type="molecule type" value="Genomic_DNA"/>
</dbReference>